<comment type="caution">
    <text evidence="1">The sequence shown here is derived from an EMBL/GenBank/DDBJ whole genome shotgun (WGS) entry which is preliminary data.</text>
</comment>
<evidence type="ECO:0000313" key="1">
    <source>
        <dbReference type="EMBL" id="CAF4538043.1"/>
    </source>
</evidence>
<dbReference type="Proteomes" id="UP000681720">
    <property type="component" value="Unassembled WGS sequence"/>
</dbReference>
<evidence type="ECO:0000313" key="2">
    <source>
        <dbReference type="EMBL" id="CAF4823881.1"/>
    </source>
</evidence>
<proteinExistence type="predicted"/>
<name>A0A8S2Y6D7_9BILA</name>
<dbReference type="EMBL" id="CAJOBJ010155316">
    <property type="protein sequence ID" value="CAF4823881.1"/>
    <property type="molecule type" value="Genomic_DNA"/>
</dbReference>
<organism evidence="1 3">
    <name type="scientific">Rotaria magnacalcarata</name>
    <dbReference type="NCBI Taxonomy" id="392030"/>
    <lineage>
        <taxon>Eukaryota</taxon>
        <taxon>Metazoa</taxon>
        <taxon>Spiralia</taxon>
        <taxon>Gnathifera</taxon>
        <taxon>Rotifera</taxon>
        <taxon>Eurotatoria</taxon>
        <taxon>Bdelloidea</taxon>
        <taxon>Philodinida</taxon>
        <taxon>Philodinidae</taxon>
        <taxon>Rotaria</taxon>
    </lineage>
</organism>
<evidence type="ECO:0000313" key="3">
    <source>
        <dbReference type="Proteomes" id="UP000681967"/>
    </source>
</evidence>
<accession>A0A8S2Y6D7</accession>
<reference evidence="1" key="1">
    <citation type="submission" date="2021-02" db="EMBL/GenBank/DDBJ databases">
        <authorList>
            <person name="Nowell W R."/>
        </authorList>
    </citation>
    <scope>NUCLEOTIDE SEQUENCE</scope>
</reference>
<dbReference type="EMBL" id="CAJOBH010085455">
    <property type="protein sequence ID" value="CAF4538043.1"/>
    <property type="molecule type" value="Genomic_DNA"/>
</dbReference>
<gene>
    <name evidence="1" type="ORF">BYL167_LOCUS37576</name>
    <name evidence="2" type="ORF">GIL414_LOCUS48137</name>
</gene>
<feature type="non-terminal residue" evidence="1">
    <location>
        <position position="1"/>
    </location>
</feature>
<dbReference type="AlphaFoldDB" id="A0A8S2Y6D7"/>
<protein>
    <submittedName>
        <fullName evidence="1">Uncharacterized protein</fullName>
    </submittedName>
</protein>
<dbReference type="Proteomes" id="UP000681967">
    <property type="component" value="Unassembled WGS sequence"/>
</dbReference>
<sequence>MLPCALNTGNFICVTTSGTVHTLPLNRSLPPYR</sequence>